<sequence>MGVVNLYIPAPDRLSRPEVLKWHVTTRNFFAFLLGKPLVGYSMGQTFVDLQERLRLFRSGSIDNQDDFFQYAEDQGYRDFAECTDYALASLFYAETYKIRPAWIDAFAHCVGMNESLSLSPEYTTTSRLTKALITRAFLEVDIHLGQVSSALSKFLEEDLSPAYLGLTPGARSHLNRFRRFLHTFFVKKFGYWPPPRGSAFPKALYKSMYFDFQNLYDYLVDTNSTTDFALQGPASGGICILQNVDSFDKRRKFTPQPHPLPLVPSYAEPTKKMESQKALRQLTLASQHNKAANHVHTISATLAAATNTLDLAIASSPIVQEYAHFERTYSSTLNQRDEKVSVVDARKVRWLLIYGTLQYLVSALRAPTEVRDAETADYPLCCLLPEQSSWPGSSQVSTPSAASIITPVVTANVPQAIDEYLDSSQSDFTSIQPDCHREDYFSPRTASQRGSVEVPAPLKVSIPASNLPSRTFGSISLSGRSSRRNSVRLKPSHHCEIIVHGYGNGLNETTTESPTQGLSRSASVTESQRSSASILPEGAGPGTSWFRPQSPPIPQERSSSLNKARRHARQRTPLLNTADLEHYLGSAASSDATDMSRSDSTSSHGSQIWSETSAVSSESSADGDYKERHSLTVENSGLLGGLVSFDSTPVPIPRARSLVKTTTPSSKPSLTQVTSHMQAFRFEDDSPVTPPAVDYSHIHPAFRPQVSDNLIGVALSPPMSSRQSPSIDLQSSYFETASSAPKNTPSHPVSRSTASERTYADLLISKVPKRSSSVREQHGLFTTISSSSKDAEKCVSAERTKNRMSVLKRFYAF</sequence>
<reference evidence="3" key="1">
    <citation type="submission" date="2022-10" db="EMBL/GenBank/DDBJ databases">
        <title>Tapping the CABI collections for fungal endophytes: first genome assemblies for Collariella, Neodidymelliopsis, Ascochyta clinopodiicola, Didymella pomorum, Didymosphaeria variabile, Neocosmospora piperis and Neocucurbitaria cava.</title>
        <authorList>
            <person name="Hill R."/>
        </authorList>
    </citation>
    <scope>NUCLEOTIDE SEQUENCE</scope>
    <source>
        <strain evidence="3">IMI 355091</strain>
    </source>
</reference>
<feature type="region of interest" description="Disordered" evidence="1">
    <location>
        <begin position="505"/>
        <end position="628"/>
    </location>
</feature>
<dbReference type="InterPro" id="IPR058317">
    <property type="entry name" value="DUF8004"/>
</dbReference>
<evidence type="ECO:0000313" key="4">
    <source>
        <dbReference type="Proteomes" id="UP001140510"/>
    </source>
</evidence>
<dbReference type="PANTHER" id="PTHR39601">
    <property type="entry name" value="CHORIOGENIN HMINOR"/>
    <property type="match status" value="1"/>
</dbReference>
<dbReference type="OrthoDB" id="4114825at2759"/>
<feature type="compositionally biased region" description="Polar residues" evidence="1">
    <location>
        <begin position="507"/>
        <end position="534"/>
    </location>
</feature>
<evidence type="ECO:0000259" key="2">
    <source>
        <dbReference type="Pfam" id="PF26013"/>
    </source>
</evidence>
<evidence type="ECO:0000256" key="1">
    <source>
        <dbReference type="SAM" id="MobiDB-lite"/>
    </source>
</evidence>
<dbReference type="PANTHER" id="PTHR39601:SF1">
    <property type="entry name" value="CHORIOGENIN HMINOR"/>
    <property type="match status" value="1"/>
</dbReference>
<feature type="region of interest" description="Disordered" evidence="1">
    <location>
        <begin position="736"/>
        <end position="756"/>
    </location>
</feature>
<gene>
    <name evidence="3" type="ORF">N0V91_000189</name>
</gene>
<comment type="caution">
    <text evidence="3">The sequence shown here is derived from an EMBL/GenBank/DDBJ whole genome shotgun (WGS) entry which is preliminary data.</text>
</comment>
<feature type="domain" description="DUF8004" evidence="2">
    <location>
        <begin position="66"/>
        <end position="157"/>
    </location>
</feature>
<dbReference type="Pfam" id="PF26013">
    <property type="entry name" value="DUF8004"/>
    <property type="match status" value="1"/>
</dbReference>
<dbReference type="Proteomes" id="UP001140510">
    <property type="component" value="Unassembled WGS sequence"/>
</dbReference>
<dbReference type="AlphaFoldDB" id="A0A9W9DBM9"/>
<evidence type="ECO:0000313" key="3">
    <source>
        <dbReference type="EMBL" id="KAJ4413215.1"/>
    </source>
</evidence>
<name>A0A9W9DBM9_9PLEO</name>
<keyword evidence="4" id="KW-1185">Reference proteome</keyword>
<feature type="compositionally biased region" description="Polar residues" evidence="1">
    <location>
        <begin position="588"/>
        <end position="610"/>
    </location>
</feature>
<accession>A0A9W9DBM9</accession>
<dbReference type="EMBL" id="JAPEVA010000001">
    <property type="protein sequence ID" value="KAJ4413215.1"/>
    <property type="molecule type" value="Genomic_DNA"/>
</dbReference>
<protein>
    <recommendedName>
        <fullName evidence="2">DUF8004 domain-containing protein</fullName>
    </recommendedName>
</protein>
<proteinExistence type="predicted"/>
<feature type="compositionally biased region" description="Low complexity" evidence="1">
    <location>
        <begin position="611"/>
        <end position="621"/>
    </location>
</feature>
<organism evidence="3 4">
    <name type="scientific">Didymella pomorum</name>
    <dbReference type="NCBI Taxonomy" id="749634"/>
    <lineage>
        <taxon>Eukaryota</taxon>
        <taxon>Fungi</taxon>
        <taxon>Dikarya</taxon>
        <taxon>Ascomycota</taxon>
        <taxon>Pezizomycotina</taxon>
        <taxon>Dothideomycetes</taxon>
        <taxon>Pleosporomycetidae</taxon>
        <taxon>Pleosporales</taxon>
        <taxon>Pleosporineae</taxon>
        <taxon>Didymellaceae</taxon>
        <taxon>Didymella</taxon>
    </lineage>
</organism>